<keyword evidence="6 8" id="KW-1133">Transmembrane helix</keyword>
<feature type="transmembrane region" description="Helical" evidence="8">
    <location>
        <begin position="71"/>
        <end position="91"/>
    </location>
</feature>
<evidence type="ECO:0000256" key="3">
    <source>
        <dbReference type="ARBA" id="ARBA00022448"/>
    </source>
</evidence>
<feature type="transmembrane region" description="Helical" evidence="8">
    <location>
        <begin position="447"/>
        <end position="468"/>
    </location>
</feature>
<sequence length="684" mass="69647">MNARAVEAGAMEANADRGGPAMLLTGMLVLALLAATNVAHGETNLSLAQVLSALTRDADPLLRDMVRDFRLPRAVVGLLGGAALGVSGALLQSVLRNPMVSPGILGISAGSHLFIVLATVFAPWLLNLAPLPLTLAGGWMAVAMVWLLAGGRRASPLRIVLAGLIVSMTLGGITSAVLVMNETEARFLLAWSGGMLRQNGWAGASFAWPWILGCLALVMLTARQLDLSMLGEETARALGQRTRLVVLACLGAVLVLTGVVVAVAGPIGFVGLVAPHLVKLAGIRRHAMLLPASAIWGAALLLGADTLTHVFGSLTRTPPVGAITAAIGAPWLLWLVLRGRRHGAGFAPMTPFGVRPRPLLPWPLTAGLLGLGVLGTLLLGLTVVGGLPLSPGTVLAALAGEGSAVAQRIVLEFRLPRILAALLAGACFAVAGALIQDALRNPLADASVIGVNAGASAGVLLLLAAWPLAAGPVVSAAALAGGLAAAAAIFGLAWRRRLMPAILILTGIAVGAICGAIVQILVLDGRFTGSPLVWLIGGLHARGWPAVQVLAPALALLLPLGLLLARRVEVLAFDDLTAGSLGLDVGRTRLGAGLVGVALAAIAVSQTGPIGYVGLVAPHAARLLTGHRMRPLLLLAGLIGAILLGLADIAARLVVRPAEVPAGAVVALIGAPYLLYLIHRSDRS</sequence>
<feature type="transmembrane region" description="Helical" evidence="8">
    <location>
        <begin position="320"/>
        <end position="339"/>
    </location>
</feature>
<reference evidence="9 10" key="1">
    <citation type="submission" date="2021-05" db="EMBL/GenBank/DDBJ databases">
        <title>Roseococcus sp. XZZS9, whole genome shotgun sequencing project.</title>
        <authorList>
            <person name="Zhao G."/>
            <person name="Shen L."/>
        </authorList>
    </citation>
    <scope>NUCLEOTIDE SEQUENCE [LARGE SCALE GENOMIC DNA]</scope>
    <source>
        <strain evidence="9 10">XZZS9</strain>
    </source>
</reference>
<feature type="transmembrane region" description="Helical" evidence="8">
    <location>
        <begin position="543"/>
        <end position="565"/>
    </location>
</feature>
<feature type="transmembrane region" description="Helical" evidence="8">
    <location>
        <begin position="501"/>
        <end position="523"/>
    </location>
</feature>
<evidence type="ECO:0000256" key="4">
    <source>
        <dbReference type="ARBA" id="ARBA00022475"/>
    </source>
</evidence>
<evidence type="ECO:0000313" key="10">
    <source>
        <dbReference type="Proteomes" id="UP000766336"/>
    </source>
</evidence>
<evidence type="ECO:0000256" key="1">
    <source>
        <dbReference type="ARBA" id="ARBA00004651"/>
    </source>
</evidence>
<gene>
    <name evidence="9" type="ORF">KHU32_21995</name>
</gene>
<dbReference type="PANTHER" id="PTHR30472">
    <property type="entry name" value="FERRIC ENTEROBACTIN TRANSPORT SYSTEM PERMEASE PROTEIN"/>
    <property type="match status" value="1"/>
</dbReference>
<organism evidence="9 10">
    <name type="scientific">Roseococcus pinisoli</name>
    <dbReference type="NCBI Taxonomy" id="2835040"/>
    <lineage>
        <taxon>Bacteria</taxon>
        <taxon>Pseudomonadati</taxon>
        <taxon>Pseudomonadota</taxon>
        <taxon>Alphaproteobacteria</taxon>
        <taxon>Acetobacterales</taxon>
        <taxon>Roseomonadaceae</taxon>
        <taxon>Roseococcus</taxon>
    </lineage>
</organism>
<feature type="transmembrane region" description="Helical" evidence="8">
    <location>
        <begin position="474"/>
        <end position="494"/>
    </location>
</feature>
<dbReference type="InterPro" id="IPR000522">
    <property type="entry name" value="ABC_transptr_permease_BtuC"/>
</dbReference>
<evidence type="ECO:0000256" key="2">
    <source>
        <dbReference type="ARBA" id="ARBA00007935"/>
    </source>
</evidence>
<comment type="similarity">
    <text evidence="2">Belongs to the binding-protein-dependent transport system permease family. FecCD subfamily.</text>
</comment>
<dbReference type="Gene3D" id="1.10.3470.10">
    <property type="entry name" value="ABC transporter involved in vitamin B12 uptake, BtuC"/>
    <property type="match status" value="2"/>
</dbReference>
<evidence type="ECO:0000256" key="5">
    <source>
        <dbReference type="ARBA" id="ARBA00022692"/>
    </source>
</evidence>
<feature type="transmembrane region" description="Helical" evidence="8">
    <location>
        <begin position="244"/>
        <end position="269"/>
    </location>
</feature>
<dbReference type="CDD" id="cd06550">
    <property type="entry name" value="TM_ABC_iron-siderophores_like"/>
    <property type="match status" value="2"/>
</dbReference>
<comment type="caution">
    <text evidence="9">The sequence shown here is derived from an EMBL/GenBank/DDBJ whole genome shotgun (WGS) entry which is preliminary data.</text>
</comment>
<evidence type="ECO:0000256" key="7">
    <source>
        <dbReference type="ARBA" id="ARBA00023136"/>
    </source>
</evidence>
<keyword evidence="5 8" id="KW-0812">Transmembrane</keyword>
<dbReference type="PANTHER" id="PTHR30472:SF37">
    <property type="entry name" value="FE(3+) DICITRATE TRANSPORT SYSTEM PERMEASE PROTEIN FECD-RELATED"/>
    <property type="match status" value="1"/>
</dbReference>
<dbReference type="Pfam" id="PF01032">
    <property type="entry name" value="FecCD"/>
    <property type="match status" value="2"/>
</dbReference>
<protein>
    <submittedName>
        <fullName evidence="9">Iron ABC transporter permease</fullName>
    </submittedName>
</protein>
<feature type="transmembrane region" description="Helical" evidence="8">
    <location>
        <begin position="417"/>
        <end position="435"/>
    </location>
</feature>
<feature type="transmembrane region" description="Helical" evidence="8">
    <location>
        <begin position="660"/>
        <end position="678"/>
    </location>
</feature>
<comment type="subcellular location">
    <subcellularLocation>
        <location evidence="1">Cell membrane</location>
        <topology evidence="1">Multi-pass membrane protein</topology>
    </subcellularLocation>
</comment>
<dbReference type="RefSeq" id="WP_213672322.1">
    <property type="nucleotide sequence ID" value="NZ_JAHCDA010000005.1"/>
</dbReference>
<keyword evidence="10" id="KW-1185">Reference proteome</keyword>
<evidence type="ECO:0000256" key="6">
    <source>
        <dbReference type="ARBA" id="ARBA00022989"/>
    </source>
</evidence>
<feature type="transmembrane region" description="Helical" evidence="8">
    <location>
        <begin position="359"/>
        <end position="381"/>
    </location>
</feature>
<keyword evidence="4" id="KW-1003">Cell membrane</keyword>
<dbReference type="InterPro" id="IPR037294">
    <property type="entry name" value="ABC_BtuC-like"/>
</dbReference>
<keyword evidence="7 8" id="KW-0472">Membrane</keyword>
<name>A0ABS5QIW8_9PROT</name>
<accession>A0ABS5QIW8</accession>
<feature type="transmembrane region" description="Helical" evidence="8">
    <location>
        <begin position="200"/>
        <end position="223"/>
    </location>
</feature>
<dbReference type="SUPFAM" id="SSF81345">
    <property type="entry name" value="ABC transporter involved in vitamin B12 uptake, BtuC"/>
    <property type="match status" value="2"/>
</dbReference>
<evidence type="ECO:0000256" key="8">
    <source>
        <dbReference type="SAM" id="Phobius"/>
    </source>
</evidence>
<feature type="transmembrane region" description="Helical" evidence="8">
    <location>
        <begin position="103"/>
        <end position="125"/>
    </location>
</feature>
<feature type="transmembrane region" description="Helical" evidence="8">
    <location>
        <begin position="632"/>
        <end position="654"/>
    </location>
</feature>
<keyword evidence="3" id="KW-0813">Transport</keyword>
<feature type="transmembrane region" description="Helical" evidence="8">
    <location>
        <begin position="131"/>
        <end position="149"/>
    </location>
</feature>
<feature type="transmembrane region" description="Helical" evidence="8">
    <location>
        <begin position="161"/>
        <end position="180"/>
    </location>
</feature>
<proteinExistence type="inferred from homology"/>
<evidence type="ECO:0000313" key="9">
    <source>
        <dbReference type="EMBL" id="MBS7813629.1"/>
    </source>
</evidence>
<dbReference type="Proteomes" id="UP000766336">
    <property type="component" value="Unassembled WGS sequence"/>
</dbReference>
<dbReference type="EMBL" id="JAHCDA010000005">
    <property type="protein sequence ID" value="MBS7813629.1"/>
    <property type="molecule type" value="Genomic_DNA"/>
</dbReference>